<dbReference type="PANTHER" id="PTHR42894:SF1">
    <property type="entry name" value="N-(5'-PHOSPHORIBOSYL)ANTHRANILATE ISOMERASE"/>
    <property type="match status" value="1"/>
</dbReference>
<dbReference type="HAMAP" id="MF_00135">
    <property type="entry name" value="PRAI"/>
    <property type="match status" value="1"/>
</dbReference>
<dbReference type="GO" id="GO:0000162">
    <property type="term" value="P:L-tryptophan biosynthetic process"/>
    <property type="evidence" value="ECO:0007669"/>
    <property type="project" value="UniProtKB-UniRule"/>
</dbReference>
<dbReference type="Gene3D" id="3.20.20.70">
    <property type="entry name" value="Aldolase class I"/>
    <property type="match status" value="1"/>
</dbReference>
<dbReference type="GO" id="GO:0004640">
    <property type="term" value="F:phosphoribosylanthranilate isomerase activity"/>
    <property type="evidence" value="ECO:0007669"/>
    <property type="project" value="UniProtKB-UniRule"/>
</dbReference>
<organism evidence="11 12">
    <name type="scientific">Chengkuizengella marina</name>
    <dbReference type="NCBI Taxonomy" id="2507566"/>
    <lineage>
        <taxon>Bacteria</taxon>
        <taxon>Bacillati</taxon>
        <taxon>Bacillota</taxon>
        <taxon>Bacilli</taxon>
        <taxon>Bacillales</taxon>
        <taxon>Paenibacillaceae</taxon>
        <taxon>Chengkuizengella</taxon>
    </lineage>
</organism>
<dbReference type="Pfam" id="PF00697">
    <property type="entry name" value="PRAI"/>
    <property type="match status" value="1"/>
</dbReference>
<comment type="pathway">
    <text evidence="2 9">Amino-acid biosynthesis; L-tryptophan biosynthesis; L-tryptophan from chorismate: step 3/5.</text>
</comment>
<keyword evidence="12" id="KW-1185">Reference proteome</keyword>
<proteinExistence type="inferred from homology"/>
<comment type="catalytic activity">
    <reaction evidence="1 9">
        <text>N-(5-phospho-beta-D-ribosyl)anthranilate = 1-(2-carboxyphenylamino)-1-deoxy-D-ribulose 5-phosphate</text>
        <dbReference type="Rhea" id="RHEA:21540"/>
        <dbReference type="ChEBI" id="CHEBI:18277"/>
        <dbReference type="ChEBI" id="CHEBI:58613"/>
        <dbReference type="EC" id="5.3.1.24"/>
    </reaction>
</comment>
<protein>
    <recommendedName>
        <fullName evidence="4 9">N-(5'-phosphoribosyl)anthranilate isomerase</fullName>
        <shortName evidence="9">PRAI</shortName>
        <ecNumber evidence="3 9">5.3.1.24</ecNumber>
    </recommendedName>
</protein>
<dbReference type="SUPFAM" id="SSF51366">
    <property type="entry name" value="Ribulose-phoshate binding barrel"/>
    <property type="match status" value="1"/>
</dbReference>
<comment type="similarity">
    <text evidence="9">Belongs to the TrpF family.</text>
</comment>
<dbReference type="InterPro" id="IPR001240">
    <property type="entry name" value="PRAI_dom"/>
</dbReference>
<dbReference type="CDD" id="cd00405">
    <property type="entry name" value="PRAI"/>
    <property type="match status" value="1"/>
</dbReference>
<dbReference type="OrthoDB" id="9786954at2"/>
<dbReference type="InterPro" id="IPR013785">
    <property type="entry name" value="Aldolase_TIM"/>
</dbReference>
<keyword evidence="7 9" id="KW-0057">Aromatic amino acid biosynthesis</keyword>
<comment type="caution">
    <text evidence="11">The sequence shown here is derived from an EMBL/GenBank/DDBJ whole genome shotgun (WGS) entry which is preliminary data.</text>
</comment>
<dbReference type="InterPro" id="IPR011060">
    <property type="entry name" value="RibuloseP-bd_barrel"/>
</dbReference>
<sequence>MNNVGVKICGITDVATIESMLHLPIDYIGFVFAKSKRQVTPKQAADMIQALKNHYIKVPETAGVFVNPSEQELEETIKHASLDIIQLHGQESPELCKWVKQSLKVKVFKVFSNFHQFILSDVSNEQVDEQCSKWLNPYVHHIDALMLDTFDPVVGGGTGKTFNWELIPIVQRWTKKNNIPLIVAGGLDVDNVSTLITTYEPSGVDVSSGVETNRIKDIKKIKTFVERVKLNV</sequence>
<dbReference type="UniPathway" id="UPA00035">
    <property type="reaction ID" value="UER00042"/>
</dbReference>
<evidence type="ECO:0000256" key="8">
    <source>
        <dbReference type="ARBA" id="ARBA00023235"/>
    </source>
</evidence>
<dbReference type="RefSeq" id="WP_160647287.1">
    <property type="nucleotide sequence ID" value="NZ_SIJB01000032.1"/>
</dbReference>
<gene>
    <name evidence="9" type="primary">trpF</name>
    <name evidence="11" type="ORF">ERL59_16145</name>
</gene>
<evidence type="ECO:0000259" key="10">
    <source>
        <dbReference type="Pfam" id="PF00697"/>
    </source>
</evidence>
<evidence type="ECO:0000313" key="12">
    <source>
        <dbReference type="Proteomes" id="UP000448943"/>
    </source>
</evidence>
<keyword evidence="5 9" id="KW-0028">Amino-acid biosynthesis</keyword>
<keyword evidence="6 9" id="KW-0822">Tryptophan biosynthesis</keyword>
<accession>A0A6N9Q6S0</accession>
<evidence type="ECO:0000256" key="5">
    <source>
        <dbReference type="ARBA" id="ARBA00022605"/>
    </source>
</evidence>
<evidence type="ECO:0000256" key="6">
    <source>
        <dbReference type="ARBA" id="ARBA00022822"/>
    </source>
</evidence>
<keyword evidence="8 9" id="KW-0413">Isomerase</keyword>
<evidence type="ECO:0000256" key="3">
    <source>
        <dbReference type="ARBA" id="ARBA00012572"/>
    </source>
</evidence>
<name>A0A6N9Q6S0_9BACL</name>
<dbReference type="PANTHER" id="PTHR42894">
    <property type="entry name" value="N-(5'-PHOSPHORIBOSYL)ANTHRANILATE ISOMERASE"/>
    <property type="match status" value="1"/>
</dbReference>
<dbReference type="Proteomes" id="UP000448943">
    <property type="component" value="Unassembled WGS sequence"/>
</dbReference>
<evidence type="ECO:0000256" key="7">
    <source>
        <dbReference type="ARBA" id="ARBA00023141"/>
    </source>
</evidence>
<evidence type="ECO:0000256" key="2">
    <source>
        <dbReference type="ARBA" id="ARBA00004664"/>
    </source>
</evidence>
<evidence type="ECO:0000256" key="1">
    <source>
        <dbReference type="ARBA" id="ARBA00001164"/>
    </source>
</evidence>
<evidence type="ECO:0000256" key="4">
    <source>
        <dbReference type="ARBA" id="ARBA00022272"/>
    </source>
</evidence>
<evidence type="ECO:0000256" key="9">
    <source>
        <dbReference type="HAMAP-Rule" id="MF_00135"/>
    </source>
</evidence>
<dbReference type="EMBL" id="SIJB01000032">
    <property type="protein sequence ID" value="NBI30480.1"/>
    <property type="molecule type" value="Genomic_DNA"/>
</dbReference>
<dbReference type="EC" id="5.3.1.24" evidence="3 9"/>
<dbReference type="AlphaFoldDB" id="A0A6N9Q6S0"/>
<feature type="domain" description="N-(5'phosphoribosyl) anthranilate isomerase (PRAI)" evidence="10">
    <location>
        <begin position="6"/>
        <end position="226"/>
    </location>
</feature>
<dbReference type="InterPro" id="IPR044643">
    <property type="entry name" value="TrpF_fam"/>
</dbReference>
<evidence type="ECO:0000313" key="11">
    <source>
        <dbReference type="EMBL" id="NBI30480.1"/>
    </source>
</evidence>
<reference evidence="11 12" key="1">
    <citation type="submission" date="2019-01" db="EMBL/GenBank/DDBJ databases">
        <title>Chengkuizengella sp. nov., isolated from deep-sea sediment of East Pacific Ocean.</title>
        <authorList>
            <person name="Yang J."/>
            <person name="Lai Q."/>
            <person name="Shao Z."/>
        </authorList>
    </citation>
    <scope>NUCLEOTIDE SEQUENCE [LARGE SCALE GENOMIC DNA]</scope>
    <source>
        <strain evidence="11 12">YPA3-1-1</strain>
    </source>
</reference>